<organism evidence="4 5">
    <name type="scientific">Wansuia hejianensis</name>
    <dbReference type="NCBI Taxonomy" id="2763667"/>
    <lineage>
        <taxon>Bacteria</taxon>
        <taxon>Bacillati</taxon>
        <taxon>Bacillota</taxon>
        <taxon>Clostridia</taxon>
        <taxon>Lachnospirales</taxon>
        <taxon>Lachnospiraceae</taxon>
        <taxon>Wansuia</taxon>
    </lineage>
</organism>
<feature type="active site" description="Proton acceptor" evidence="1">
    <location>
        <position position="134"/>
    </location>
</feature>
<evidence type="ECO:0000256" key="2">
    <source>
        <dbReference type="PIRSR" id="PIRSR033579-2"/>
    </source>
</evidence>
<protein>
    <submittedName>
        <fullName evidence="4">Sirohydrochlorin cobaltochelatase</fullName>
    </submittedName>
</protein>
<feature type="binding site" evidence="2">
    <location>
        <position position="197"/>
    </location>
    <ligand>
        <name>Co(2+)</name>
        <dbReference type="ChEBI" id="CHEBI:48828"/>
    </ligand>
</feature>
<sequence>MKKGIIVASFGTSYEEARKKCIETIEDKIKEKYYDYHITRAFTSRMIIKKLKKRDNLYIFNEKEAMEDMKKKGIEEVYIQPLHIIPGHEYEKLTFLGLKVGKPLLYSDRDYEKIVSHLEIGELNKKEALVFMGHGSDHDADMAYKKLEKSYRNKGIDNVFIATVEGKRTIEDVVVDLKKANILKVVLRPFMLVAGDHAINDMASDEEDSWKSILKKEGFEVEIILRGLGEYKIIQDIYLSHLEQLLEGKQ</sequence>
<feature type="binding site" evidence="2">
    <location>
        <position position="10"/>
    </location>
    <ligand>
        <name>Co(2+)</name>
        <dbReference type="ChEBI" id="CHEBI:48828"/>
    </ligand>
</feature>
<dbReference type="EMBL" id="JACRTK010000004">
    <property type="protein sequence ID" value="MBC8591416.1"/>
    <property type="molecule type" value="Genomic_DNA"/>
</dbReference>
<evidence type="ECO:0000313" key="5">
    <source>
        <dbReference type="Proteomes" id="UP000601522"/>
    </source>
</evidence>
<dbReference type="SUPFAM" id="SSF53800">
    <property type="entry name" value="Chelatase"/>
    <property type="match status" value="1"/>
</dbReference>
<comment type="caution">
    <text evidence="4">The sequence shown here is derived from an EMBL/GenBank/DDBJ whole genome shotgun (WGS) entry which is preliminary data.</text>
</comment>
<dbReference type="GO" id="GO:0016852">
    <property type="term" value="F:sirohydrochlorin cobaltochelatase activity"/>
    <property type="evidence" value="ECO:0007669"/>
    <property type="project" value="InterPro"/>
</dbReference>
<reference evidence="4 5" key="1">
    <citation type="submission" date="2020-08" db="EMBL/GenBank/DDBJ databases">
        <title>Genome public.</title>
        <authorList>
            <person name="Liu C."/>
            <person name="Sun Q."/>
        </authorList>
    </citation>
    <scope>NUCLEOTIDE SEQUENCE [LARGE SCALE GENOMIC DNA]</scope>
    <source>
        <strain evidence="4 5">NSJ-26</strain>
    </source>
</reference>
<evidence type="ECO:0000256" key="3">
    <source>
        <dbReference type="PIRSR" id="PIRSR033579-3"/>
    </source>
</evidence>
<dbReference type="PIRSF" id="PIRSF033579">
    <property type="entry name" value="Anaer_Co_chel"/>
    <property type="match status" value="1"/>
</dbReference>
<accession>A0A926EYR0</accession>
<dbReference type="Proteomes" id="UP000601522">
    <property type="component" value="Unassembled WGS sequence"/>
</dbReference>
<feature type="binding site" evidence="3">
    <location>
        <position position="165"/>
    </location>
    <ligand>
        <name>Co(2+)</name>
        <dbReference type="ChEBI" id="CHEBI:48828"/>
    </ligand>
</feature>
<keyword evidence="3" id="KW-0170">Cobalt</keyword>
<proteinExistence type="predicted"/>
<dbReference type="CDD" id="cd03413">
    <property type="entry name" value="CbiK_C"/>
    <property type="match status" value="1"/>
</dbReference>
<dbReference type="GO" id="GO:0046872">
    <property type="term" value="F:metal ion binding"/>
    <property type="evidence" value="ECO:0007669"/>
    <property type="project" value="UniProtKB-KW"/>
</dbReference>
<feature type="binding site" evidence="2">
    <location>
        <begin position="192"/>
        <end position="193"/>
    </location>
    <ligand>
        <name>substrate</name>
    </ligand>
</feature>
<feature type="binding site" evidence="2">
    <location>
        <begin position="85"/>
        <end position="92"/>
    </location>
    <ligand>
        <name>substrate</name>
    </ligand>
</feature>
<keyword evidence="5" id="KW-1185">Reference proteome</keyword>
<name>A0A926EYR0_9FIRM</name>
<dbReference type="InterPro" id="IPR010388">
    <property type="entry name" value="Anaerobic_Co-chelatase"/>
</dbReference>
<keyword evidence="3" id="KW-0479">Metal-binding</keyword>
<feature type="binding site" evidence="3">
    <location>
        <position position="134"/>
    </location>
    <ligand>
        <name>Co(2+)</name>
        <dbReference type="ChEBI" id="CHEBI:48828"/>
    </ligand>
</feature>
<evidence type="ECO:0000313" key="4">
    <source>
        <dbReference type="EMBL" id="MBC8591416.1"/>
    </source>
</evidence>
<dbReference type="AlphaFoldDB" id="A0A926EYR0"/>
<gene>
    <name evidence="4" type="ORF">H8689_09865</name>
</gene>
<evidence type="ECO:0000256" key="1">
    <source>
        <dbReference type="PIRSR" id="PIRSR033579-1"/>
    </source>
</evidence>
<dbReference type="GO" id="GO:0019251">
    <property type="term" value="P:anaerobic cobalamin biosynthetic process"/>
    <property type="evidence" value="ECO:0007669"/>
    <property type="project" value="InterPro"/>
</dbReference>
<dbReference type="Gene3D" id="3.40.50.1400">
    <property type="match status" value="2"/>
</dbReference>
<dbReference type="Pfam" id="PF06180">
    <property type="entry name" value="CbiK"/>
    <property type="match status" value="1"/>
</dbReference>
<dbReference type="RefSeq" id="WP_249324282.1">
    <property type="nucleotide sequence ID" value="NZ_JACRTK010000004.1"/>
</dbReference>